<evidence type="ECO:0000313" key="1">
    <source>
        <dbReference type="EMBL" id="KKK53985.1"/>
    </source>
</evidence>
<reference evidence="1" key="1">
    <citation type="journal article" date="2015" name="Nature">
        <title>Complex archaea that bridge the gap between prokaryotes and eukaryotes.</title>
        <authorList>
            <person name="Spang A."/>
            <person name="Saw J.H."/>
            <person name="Jorgensen S.L."/>
            <person name="Zaremba-Niedzwiedzka K."/>
            <person name="Martijn J."/>
            <person name="Lind A.E."/>
            <person name="van Eijk R."/>
            <person name="Schleper C."/>
            <person name="Guy L."/>
            <person name="Ettema T.J."/>
        </authorList>
    </citation>
    <scope>NUCLEOTIDE SEQUENCE</scope>
</reference>
<gene>
    <name evidence="1" type="ORF">LCGC14_3089280</name>
</gene>
<protein>
    <submittedName>
        <fullName evidence="1">Uncharacterized protein</fullName>
    </submittedName>
</protein>
<comment type="caution">
    <text evidence="1">The sequence shown here is derived from an EMBL/GenBank/DDBJ whole genome shotgun (WGS) entry which is preliminary data.</text>
</comment>
<dbReference type="AlphaFoldDB" id="A0A0F8WZP7"/>
<dbReference type="EMBL" id="LAZR01066230">
    <property type="protein sequence ID" value="KKK53985.1"/>
    <property type="molecule type" value="Genomic_DNA"/>
</dbReference>
<accession>A0A0F8WZP7</accession>
<sequence>MELDNKNIISSPEYIKTSLASAIG</sequence>
<organism evidence="1">
    <name type="scientific">marine sediment metagenome</name>
    <dbReference type="NCBI Taxonomy" id="412755"/>
    <lineage>
        <taxon>unclassified sequences</taxon>
        <taxon>metagenomes</taxon>
        <taxon>ecological metagenomes</taxon>
    </lineage>
</organism>
<proteinExistence type="predicted"/>
<feature type="non-terminal residue" evidence="1">
    <location>
        <position position="24"/>
    </location>
</feature>
<name>A0A0F8WZP7_9ZZZZ</name>